<dbReference type="InterPro" id="IPR008258">
    <property type="entry name" value="Transglycosylase_SLT_dom_1"/>
</dbReference>
<evidence type="ECO:0000256" key="1">
    <source>
        <dbReference type="SAM" id="MobiDB-lite"/>
    </source>
</evidence>
<feature type="region of interest" description="Disordered" evidence="1">
    <location>
        <begin position="81"/>
        <end position="178"/>
    </location>
</feature>
<reference evidence="3" key="1">
    <citation type="submission" date="2020-12" db="EMBL/GenBank/DDBJ databases">
        <title>Prauserella sp. ASG 168, a novel actinomycete isolated from cave rock.</title>
        <authorList>
            <person name="Suriyachadkun C."/>
        </authorList>
    </citation>
    <scope>NUCLEOTIDE SEQUENCE</scope>
    <source>
        <strain evidence="3">ASG 168</strain>
    </source>
</reference>
<protein>
    <submittedName>
        <fullName evidence="3">Transglycosylase SLT domain-containing protein</fullName>
    </submittedName>
</protein>
<dbReference type="EMBL" id="JAENJH010000001">
    <property type="protein sequence ID" value="MBK1783250.1"/>
    <property type="molecule type" value="Genomic_DNA"/>
</dbReference>
<dbReference type="AlphaFoldDB" id="A0A934V3P2"/>
<feature type="compositionally biased region" description="Basic and acidic residues" evidence="1">
    <location>
        <begin position="127"/>
        <end position="150"/>
    </location>
</feature>
<dbReference type="CDD" id="cd13402">
    <property type="entry name" value="LT_TF-like"/>
    <property type="match status" value="1"/>
</dbReference>
<gene>
    <name evidence="3" type="ORF">JHE00_02855</name>
</gene>
<comment type="caution">
    <text evidence="3">The sequence shown here is derived from an EMBL/GenBank/DDBJ whole genome shotgun (WGS) entry which is preliminary data.</text>
</comment>
<keyword evidence="4" id="KW-1185">Reference proteome</keyword>
<evidence type="ECO:0000313" key="4">
    <source>
        <dbReference type="Proteomes" id="UP000635245"/>
    </source>
</evidence>
<evidence type="ECO:0000313" key="3">
    <source>
        <dbReference type="EMBL" id="MBK1783250.1"/>
    </source>
</evidence>
<name>A0A934V3P2_9PSEU</name>
<accession>A0A934V3P2</accession>
<dbReference type="InterPro" id="IPR023346">
    <property type="entry name" value="Lysozyme-like_dom_sf"/>
</dbReference>
<feature type="compositionally biased region" description="Basic and acidic residues" evidence="1">
    <location>
        <begin position="107"/>
        <end position="120"/>
    </location>
</feature>
<sequence>MAHPRPEGDHEPVAWNTLSRHVKKHAARISPTRIHENYKNLEGKQRQSVRGYAAMGLIAAAIGGVVGTGALADGGESVPAEAKAVSSQTQRLAEGNRDATPGPARPAGDKNVKDGDKSEVGKATLAAERKPAEQKAESAKPAPKKAEQHKPAAKPQPPKPAPAPPKPAPKPPQPQPADAVEGWIWNAISIMQSKGVPVSKADTGAIRTVIEKESSADPNAINLWDSNAVKGTPSKGLMQTIDPTFNSYKLPGYDNIYDPVDNIIAGVRYTLARYGSFAEHPGLASMAGGGGYRGY</sequence>
<organism evidence="3 4">
    <name type="scientific">Prauserella cavernicola</name>
    <dbReference type="NCBI Taxonomy" id="2800127"/>
    <lineage>
        <taxon>Bacteria</taxon>
        <taxon>Bacillati</taxon>
        <taxon>Actinomycetota</taxon>
        <taxon>Actinomycetes</taxon>
        <taxon>Pseudonocardiales</taxon>
        <taxon>Pseudonocardiaceae</taxon>
        <taxon>Prauserella</taxon>
    </lineage>
</organism>
<feature type="compositionally biased region" description="Pro residues" evidence="1">
    <location>
        <begin position="154"/>
        <end position="175"/>
    </location>
</feature>
<dbReference type="Proteomes" id="UP000635245">
    <property type="component" value="Unassembled WGS sequence"/>
</dbReference>
<dbReference type="Gene3D" id="1.10.530.10">
    <property type="match status" value="1"/>
</dbReference>
<dbReference type="SUPFAM" id="SSF53955">
    <property type="entry name" value="Lysozyme-like"/>
    <property type="match status" value="1"/>
</dbReference>
<proteinExistence type="predicted"/>
<feature type="domain" description="Transglycosylase SLT" evidence="2">
    <location>
        <begin position="204"/>
        <end position="287"/>
    </location>
</feature>
<evidence type="ECO:0000259" key="2">
    <source>
        <dbReference type="Pfam" id="PF01464"/>
    </source>
</evidence>
<dbReference type="Pfam" id="PF01464">
    <property type="entry name" value="SLT"/>
    <property type="match status" value="1"/>
</dbReference>